<comment type="caution">
    <text evidence="1">The sequence shown here is derived from an EMBL/GenBank/DDBJ whole genome shotgun (WGS) entry which is preliminary data.</text>
</comment>
<sequence>MAALSTPLSILSIFFVLNSIPIPSFSCPVHQQEALLRFKSTLTNIINSTSDPNSDNFIPFQELDTWNPKSSCCYWDLLGPCQVQQN</sequence>
<dbReference type="EMBL" id="CM042017">
    <property type="protein sequence ID" value="KAI3690531.1"/>
    <property type="molecule type" value="Genomic_DNA"/>
</dbReference>
<dbReference type="Proteomes" id="UP001055811">
    <property type="component" value="Linkage Group LG09"/>
</dbReference>
<reference evidence="1 2" key="2">
    <citation type="journal article" date="2022" name="Mol. Ecol. Resour.">
        <title>The genomes of chicory, endive, great burdock and yacon provide insights into Asteraceae paleo-polyploidization history and plant inulin production.</title>
        <authorList>
            <person name="Fan W."/>
            <person name="Wang S."/>
            <person name="Wang H."/>
            <person name="Wang A."/>
            <person name="Jiang F."/>
            <person name="Liu H."/>
            <person name="Zhao H."/>
            <person name="Xu D."/>
            <person name="Zhang Y."/>
        </authorList>
    </citation>
    <scope>NUCLEOTIDE SEQUENCE [LARGE SCALE GENOMIC DNA]</scope>
    <source>
        <strain evidence="2">cv. Punajuju</strain>
        <tissue evidence="1">Leaves</tissue>
    </source>
</reference>
<keyword evidence="2" id="KW-1185">Reference proteome</keyword>
<evidence type="ECO:0000313" key="2">
    <source>
        <dbReference type="Proteomes" id="UP001055811"/>
    </source>
</evidence>
<protein>
    <submittedName>
        <fullName evidence="1">Uncharacterized protein</fullName>
    </submittedName>
</protein>
<evidence type="ECO:0000313" key="1">
    <source>
        <dbReference type="EMBL" id="KAI3690531.1"/>
    </source>
</evidence>
<proteinExistence type="predicted"/>
<name>A0ACB8YYM8_CICIN</name>
<accession>A0ACB8YYM8</accession>
<gene>
    <name evidence="1" type="ORF">L2E82_48604</name>
</gene>
<reference evidence="2" key="1">
    <citation type="journal article" date="2022" name="Mol. Ecol. Resour.">
        <title>The genomes of chicory, endive, great burdock and yacon provide insights into Asteraceae palaeo-polyploidization history and plant inulin production.</title>
        <authorList>
            <person name="Fan W."/>
            <person name="Wang S."/>
            <person name="Wang H."/>
            <person name="Wang A."/>
            <person name="Jiang F."/>
            <person name="Liu H."/>
            <person name="Zhao H."/>
            <person name="Xu D."/>
            <person name="Zhang Y."/>
        </authorList>
    </citation>
    <scope>NUCLEOTIDE SEQUENCE [LARGE SCALE GENOMIC DNA]</scope>
    <source>
        <strain evidence="2">cv. Punajuju</strain>
    </source>
</reference>
<organism evidence="1 2">
    <name type="scientific">Cichorium intybus</name>
    <name type="common">Chicory</name>
    <dbReference type="NCBI Taxonomy" id="13427"/>
    <lineage>
        <taxon>Eukaryota</taxon>
        <taxon>Viridiplantae</taxon>
        <taxon>Streptophyta</taxon>
        <taxon>Embryophyta</taxon>
        <taxon>Tracheophyta</taxon>
        <taxon>Spermatophyta</taxon>
        <taxon>Magnoliopsida</taxon>
        <taxon>eudicotyledons</taxon>
        <taxon>Gunneridae</taxon>
        <taxon>Pentapetalae</taxon>
        <taxon>asterids</taxon>
        <taxon>campanulids</taxon>
        <taxon>Asterales</taxon>
        <taxon>Asteraceae</taxon>
        <taxon>Cichorioideae</taxon>
        <taxon>Cichorieae</taxon>
        <taxon>Cichoriinae</taxon>
        <taxon>Cichorium</taxon>
    </lineage>
</organism>